<name>A0A0G1ZUR1_9BACT</name>
<evidence type="ECO:0000313" key="2">
    <source>
        <dbReference type="Proteomes" id="UP000034054"/>
    </source>
</evidence>
<dbReference type="EMBL" id="LCRH01000043">
    <property type="protein sequence ID" value="KKW32077.1"/>
    <property type="molecule type" value="Genomic_DNA"/>
</dbReference>
<gene>
    <name evidence="1" type="ORF">UY76_C0043G0007</name>
</gene>
<organism evidence="1 2">
    <name type="scientific">Candidatus Uhrbacteria bacterium GW2011_GWA2_52_8d</name>
    <dbReference type="NCBI Taxonomy" id="1618979"/>
    <lineage>
        <taxon>Bacteria</taxon>
        <taxon>Candidatus Uhriibacteriota</taxon>
    </lineage>
</organism>
<proteinExistence type="predicted"/>
<comment type="caution">
    <text evidence="1">The sequence shown here is derived from an EMBL/GenBank/DDBJ whole genome shotgun (WGS) entry which is preliminary data.</text>
</comment>
<evidence type="ECO:0000313" key="1">
    <source>
        <dbReference type="EMBL" id="KKW32077.1"/>
    </source>
</evidence>
<reference evidence="1 2" key="1">
    <citation type="journal article" date="2015" name="Nature">
        <title>rRNA introns, odd ribosomes, and small enigmatic genomes across a large radiation of phyla.</title>
        <authorList>
            <person name="Brown C.T."/>
            <person name="Hug L.A."/>
            <person name="Thomas B.C."/>
            <person name="Sharon I."/>
            <person name="Castelle C.J."/>
            <person name="Singh A."/>
            <person name="Wilkins M.J."/>
            <person name="Williams K.H."/>
            <person name="Banfield J.F."/>
        </authorList>
    </citation>
    <scope>NUCLEOTIDE SEQUENCE [LARGE SCALE GENOMIC DNA]</scope>
</reference>
<sequence>MHDYHFWEEVKDLLERLLIVVPLLLVTRATRDEYADRSPSFRDGTRRELLRFLFQTKQGSQDRFAQEMWGRLRDSPNVVWAPFRRRETD</sequence>
<dbReference type="Proteomes" id="UP000034054">
    <property type="component" value="Unassembled WGS sequence"/>
</dbReference>
<accession>A0A0G1ZUR1</accession>
<dbReference type="AlphaFoldDB" id="A0A0G1ZUR1"/>
<protein>
    <submittedName>
        <fullName evidence="1">Uncharacterized protein</fullName>
    </submittedName>
</protein>